<evidence type="ECO:0000313" key="2">
    <source>
        <dbReference type="EMBL" id="OKL40094.1"/>
    </source>
</evidence>
<evidence type="ECO:0000313" key="3">
    <source>
        <dbReference type="Proteomes" id="UP000186551"/>
    </source>
</evidence>
<sequence length="433" mass="48721">MALFLMGCKANENTVVHGQQAAETVAASEHTAVVPLAGNTWKSTKEKAGGSIGEEGITNWTDEQVYFTTYARVVKPGTMKVWLNLRVSEGKTKLELETLGKSKTITVQGNTLQEHYVGEWQVADTGYVAFHIKGLAKKGSTFADVASIKLAGEAIDAGTTYVKNNEGNFFYWGRRGPSVHLNYPLPENTDVEWFYNEVTVPEGNDVIGSYFMANGFAEGYFGIQVNTETERRILFSVWSPFTTDDPKEIPDDQKIQLLKKGDGVYTGEFGNEGSGGQSFLKYNWKAGTTYKFLLQGRPSGNEHTTYTAYFFAPEQNNWQLIASFRRPKTNTYLKRTHSFLENFIPEYGDVERKVLFSNQWARDVNGNWIELSRAQFTADNTARVGYRMDYGGGQSGKDFYLRNCGFFSDYTPMRSWYERPTTGKAPQINLESL</sequence>
<dbReference type="EMBL" id="LVWA01000005">
    <property type="protein sequence ID" value="OKL40094.1"/>
    <property type="molecule type" value="Genomic_DNA"/>
</dbReference>
<name>A0A1Q5PD01_9BACT</name>
<proteinExistence type="predicted"/>
<gene>
    <name evidence="2" type="ORF">A3841_17235</name>
</gene>
<dbReference type="InterPro" id="IPR021862">
    <property type="entry name" value="DUF3472"/>
</dbReference>
<dbReference type="Proteomes" id="UP000186551">
    <property type="component" value="Unassembled WGS sequence"/>
</dbReference>
<reference evidence="2 3" key="1">
    <citation type="submission" date="2016-03" db="EMBL/GenBank/DDBJ databases">
        <title>Genome sequence of Pontibacter sp. nov., of the family cytophagaceae, isolated from marine sediment of the Yellow Sea, China.</title>
        <authorList>
            <person name="Zhang G."/>
            <person name="Zhang R."/>
        </authorList>
    </citation>
    <scope>NUCLEOTIDE SEQUENCE [LARGE SCALE GENOMIC DNA]</scope>
    <source>
        <strain evidence="2 3">S10-8</strain>
    </source>
</reference>
<evidence type="ECO:0000259" key="1">
    <source>
        <dbReference type="Pfam" id="PF16871"/>
    </source>
</evidence>
<dbReference type="AlphaFoldDB" id="A0A1Q5PD01"/>
<dbReference type="Pfam" id="PF11958">
    <property type="entry name" value="DUF3472"/>
    <property type="match status" value="1"/>
</dbReference>
<feature type="domain" description="DUF5077" evidence="1">
    <location>
        <begin position="34"/>
        <end position="154"/>
    </location>
</feature>
<dbReference type="Pfam" id="PF16871">
    <property type="entry name" value="DUF5077"/>
    <property type="match status" value="1"/>
</dbReference>
<dbReference type="STRING" id="1797110.A3841_17235"/>
<accession>A0A1Q5PD01</accession>
<protein>
    <submittedName>
        <fullName evidence="2">Nematoblast specific protein</fullName>
    </submittedName>
</protein>
<comment type="caution">
    <text evidence="2">The sequence shown here is derived from an EMBL/GenBank/DDBJ whole genome shotgun (WGS) entry which is preliminary data.</text>
</comment>
<organism evidence="2 3">
    <name type="scientific">Pontibacter flavimaris</name>
    <dbReference type="NCBI Taxonomy" id="1797110"/>
    <lineage>
        <taxon>Bacteria</taxon>
        <taxon>Pseudomonadati</taxon>
        <taxon>Bacteroidota</taxon>
        <taxon>Cytophagia</taxon>
        <taxon>Cytophagales</taxon>
        <taxon>Hymenobacteraceae</taxon>
        <taxon>Pontibacter</taxon>
    </lineage>
</organism>
<dbReference type="InterPro" id="IPR031712">
    <property type="entry name" value="DUF5077"/>
</dbReference>
<keyword evidence="3" id="KW-1185">Reference proteome</keyword>